<dbReference type="EMBL" id="KX008963">
    <property type="protein sequence ID" value="AOM63419.1"/>
    <property type="molecule type" value="Genomic_DNA"/>
</dbReference>
<organism evidence="2 3">
    <name type="scientific">Heterosigma akashiwo virus 01</name>
    <name type="common">HaV01</name>
    <dbReference type="NCBI Taxonomy" id="97195"/>
    <lineage>
        <taxon>Viruses</taxon>
        <taxon>Varidnaviria</taxon>
        <taxon>Bamfordvirae</taxon>
        <taxon>Nucleocytoviricota</taxon>
        <taxon>Megaviricetes</taxon>
        <taxon>Algavirales</taxon>
        <taxon>Phycodnaviridae</taxon>
        <taxon>Raphidovirus</taxon>
        <taxon>Raphidovirus japonicum</taxon>
    </lineage>
</organism>
<dbReference type="KEGG" id="vg:37618469"/>
<protein>
    <submittedName>
        <fullName evidence="2">Uncharacterized protein</fullName>
    </submittedName>
</protein>
<dbReference type="GeneID" id="37618469"/>
<reference evidence="2 3" key="1">
    <citation type="submission" date="2016-03" db="EMBL/GenBank/DDBJ databases">
        <title>Genome sequences of a Phycodnavirus, Heterosigma akashiwo virus strain 53.</title>
        <authorList>
            <person name="Ueki S."/>
            <person name="Ogura Y."/>
            <person name="Hayashi T."/>
        </authorList>
    </citation>
    <scope>NUCLEOTIDE SEQUENCE [LARGE SCALE GENOMIC DNA]</scope>
    <source>
        <strain evidence="2">HaV53</strain>
    </source>
</reference>
<keyword evidence="1" id="KW-0812">Transmembrane</keyword>
<name>A0A1C9C558_HAV01</name>
<organismHost>
    <name type="scientific">Heterosigma akashiwo</name>
    <name type="common">Chromophytic alga</name>
    <name type="synonym">Heterosigma carterae</name>
    <dbReference type="NCBI Taxonomy" id="2829"/>
</organismHost>
<dbReference type="Proteomes" id="UP000232488">
    <property type="component" value="Segment"/>
</dbReference>
<evidence type="ECO:0000256" key="1">
    <source>
        <dbReference type="SAM" id="Phobius"/>
    </source>
</evidence>
<feature type="transmembrane region" description="Helical" evidence="1">
    <location>
        <begin position="6"/>
        <end position="25"/>
    </location>
</feature>
<keyword evidence="1" id="KW-1133">Transmembrane helix</keyword>
<accession>A0A1C9C558</accession>
<gene>
    <name evidence="2" type="primary">HaV53_ORF88</name>
</gene>
<keyword evidence="3" id="KW-1185">Reference proteome</keyword>
<keyword evidence="1" id="KW-0472">Membrane</keyword>
<evidence type="ECO:0000313" key="2">
    <source>
        <dbReference type="EMBL" id="AOM63419.1"/>
    </source>
</evidence>
<proteinExistence type="predicted"/>
<sequence>MHIDHNVYYFIFFSILFMTITIRIIKQTDVKTNQRLYEIEKHILNMSEQTERQYLQSYGADNTMLEYIHDIYKKLKMIDKEMGTFRYKNDVNSAVHRKVIDVMENHNRLWKKIFPDDNTPIYLEELYDELISLKNKHTVENFSSFKNKSTNNNSPNISPEKRTVSTFLNKFNTFRSLPSKVKTGVLTKVMNKMTPDAFTGIENFVNI</sequence>
<evidence type="ECO:0000313" key="3">
    <source>
        <dbReference type="Proteomes" id="UP000232488"/>
    </source>
</evidence>
<dbReference type="RefSeq" id="YP_009507485.1">
    <property type="nucleotide sequence ID" value="NC_038553.1"/>
</dbReference>